<dbReference type="Gene3D" id="3.40.50.10240">
    <property type="entry name" value="Thiamin pyrophosphokinase, catalytic domain"/>
    <property type="match status" value="1"/>
</dbReference>
<reference evidence="7 8" key="1">
    <citation type="submission" date="2017-05" db="EMBL/GenBank/DDBJ databases">
        <title>Comparative genomic and metabolic analysis of manganese-oxidizing mechanisms in Celeribater manganoxidans DY25T: its adaption to the environment of polymetallic nodule.</title>
        <authorList>
            <person name="Wang X."/>
        </authorList>
    </citation>
    <scope>NUCLEOTIDE SEQUENCE [LARGE SCALE GENOMIC DNA]</scope>
    <source>
        <strain evidence="7 8">DY25</strain>
    </source>
</reference>
<dbReference type="NCBIfam" id="TIGR01378">
    <property type="entry name" value="thi_PPkinase"/>
    <property type="match status" value="1"/>
</dbReference>
<gene>
    <name evidence="7" type="ORF">CBW24_11755</name>
</gene>
<dbReference type="GO" id="GO:0005524">
    <property type="term" value="F:ATP binding"/>
    <property type="evidence" value="ECO:0007669"/>
    <property type="project" value="UniProtKB-KW"/>
</dbReference>
<dbReference type="Proteomes" id="UP000219050">
    <property type="component" value="Chromosome"/>
</dbReference>
<keyword evidence="3 7" id="KW-0418">Kinase</keyword>
<keyword evidence="1" id="KW-0808">Transferase</keyword>
<dbReference type="OrthoDB" id="7057856at2"/>
<dbReference type="SUPFAM" id="SSF63999">
    <property type="entry name" value="Thiamin pyrophosphokinase, catalytic domain"/>
    <property type="match status" value="1"/>
</dbReference>
<evidence type="ECO:0000313" key="8">
    <source>
        <dbReference type="Proteomes" id="UP000219050"/>
    </source>
</evidence>
<dbReference type="Pfam" id="PF04263">
    <property type="entry name" value="TPK_catalytic"/>
    <property type="match status" value="1"/>
</dbReference>
<proteinExistence type="predicted"/>
<dbReference type="PANTHER" id="PTHR41299:SF1">
    <property type="entry name" value="THIAMINE PYROPHOSPHOKINASE"/>
    <property type="match status" value="1"/>
</dbReference>
<evidence type="ECO:0000256" key="2">
    <source>
        <dbReference type="ARBA" id="ARBA00022741"/>
    </source>
</evidence>
<dbReference type="GO" id="GO:0016301">
    <property type="term" value="F:kinase activity"/>
    <property type="evidence" value="ECO:0007669"/>
    <property type="project" value="UniProtKB-KW"/>
</dbReference>
<sequence length="226" mass="23810">MSDPILRSTAPVTLLGGGEAPSDLLSEALRHAPDLVCADGGADRALAAGLMPQAVIGDLDSISAQARVAVPPERLHPIPEQDSTDFDKCLRHIAAPLVLGVGFLGGRVDHELAAFSTLVTRCDRPCVLLGARDVICVAPPDCTLAVAEGTRVSLYPLARVAGVSQGLRWPIEGLDFAPDRRIGTSNMAAASGTVRLRFDAPGMLLILPRRCLTVMMTALLHAPGWR</sequence>
<dbReference type="PANTHER" id="PTHR41299">
    <property type="entry name" value="THIAMINE PYROPHOSPHOKINASE"/>
    <property type="match status" value="1"/>
</dbReference>
<dbReference type="InterPro" id="IPR036371">
    <property type="entry name" value="TPK_B1-bd_sf"/>
</dbReference>
<dbReference type="GO" id="GO:0009229">
    <property type="term" value="P:thiamine diphosphate biosynthetic process"/>
    <property type="evidence" value="ECO:0007669"/>
    <property type="project" value="InterPro"/>
</dbReference>
<dbReference type="GO" id="GO:0004788">
    <property type="term" value="F:thiamine diphosphokinase activity"/>
    <property type="evidence" value="ECO:0007669"/>
    <property type="project" value="UniProtKB-UniRule"/>
</dbReference>
<feature type="domain" description="Thiamin pyrophosphokinase catalytic" evidence="6">
    <location>
        <begin position="28"/>
        <end position="120"/>
    </location>
</feature>
<dbReference type="InterPro" id="IPR006282">
    <property type="entry name" value="Thi_PPkinase"/>
</dbReference>
<dbReference type="CDD" id="cd07995">
    <property type="entry name" value="TPK"/>
    <property type="match status" value="1"/>
</dbReference>
<evidence type="ECO:0000256" key="3">
    <source>
        <dbReference type="ARBA" id="ARBA00022777"/>
    </source>
</evidence>
<dbReference type="KEGG" id="cmag:CBW24_11755"/>
<evidence type="ECO:0000256" key="5">
    <source>
        <dbReference type="NCBIfam" id="TIGR01378"/>
    </source>
</evidence>
<evidence type="ECO:0000259" key="6">
    <source>
        <dbReference type="Pfam" id="PF04263"/>
    </source>
</evidence>
<organism evidence="7 8">
    <name type="scientific">Pacificitalea manganoxidans</name>
    <dbReference type="NCBI Taxonomy" id="1411902"/>
    <lineage>
        <taxon>Bacteria</taxon>
        <taxon>Pseudomonadati</taxon>
        <taxon>Pseudomonadota</taxon>
        <taxon>Alphaproteobacteria</taxon>
        <taxon>Rhodobacterales</taxon>
        <taxon>Paracoccaceae</taxon>
        <taxon>Pacificitalea</taxon>
    </lineage>
</organism>
<dbReference type="InterPro" id="IPR053149">
    <property type="entry name" value="TPK"/>
</dbReference>
<evidence type="ECO:0000313" key="7">
    <source>
        <dbReference type="EMBL" id="ATI42613.1"/>
    </source>
</evidence>
<keyword evidence="4" id="KW-0067">ATP-binding</keyword>
<dbReference type="RefSeq" id="WP_097373702.1">
    <property type="nucleotide sequence ID" value="NZ_CP021404.1"/>
</dbReference>
<dbReference type="InterPro" id="IPR007371">
    <property type="entry name" value="TPK_catalytic"/>
</dbReference>
<dbReference type="GO" id="GO:0006772">
    <property type="term" value="P:thiamine metabolic process"/>
    <property type="evidence" value="ECO:0007669"/>
    <property type="project" value="UniProtKB-UniRule"/>
</dbReference>
<keyword evidence="8" id="KW-1185">Reference proteome</keyword>
<evidence type="ECO:0000256" key="1">
    <source>
        <dbReference type="ARBA" id="ARBA00022679"/>
    </source>
</evidence>
<dbReference type="EMBL" id="CP021404">
    <property type="protein sequence ID" value="ATI42613.1"/>
    <property type="molecule type" value="Genomic_DNA"/>
</dbReference>
<dbReference type="SUPFAM" id="SSF63862">
    <property type="entry name" value="Thiamin pyrophosphokinase, substrate-binding domain"/>
    <property type="match status" value="1"/>
</dbReference>
<protein>
    <recommendedName>
        <fullName evidence="5">Thiamine diphosphokinase</fullName>
        <ecNumber evidence="5">2.7.6.2</ecNumber>
    </recommendedName>
</protein>
<dbReference type="InterPro" id="IPR036759">
    <property type="entry name" value="TPK_catalytic_sf"/>
</dbReference>
<name>A0A291M0T9_9RHOB</name>
<dbReference type="AlphaFoldDB" id="A0A291M0T9"/>
<keyword evidence="2" id="KW-0547">Nucleotide-binding</keyword>
<dbReference type="EC" id="2.7.6.2" evidence="5"/>
<evidence type="ECO:0000256" key="4">
    <source>
        <dbReference type="ARBA" id="ARBA00022840"/>
    </source>
</evidence>
<accession>A0A291M0T9</accession>